<keyword evidence="3" id="KW-1185">Reference proteome</keyword>
<dbReference type="AlphaFoldDB" id="A0A179DMF4"/>
<comment type="caution">
    <text evidence="2">The sequence shown here is derived from an EMBL/GenBank/DDBJ whole genome shotgun (WGS) entry which is preliminary data.</text>
</comment>
<organism evidence="2 3">
    <name type="scientific">Pedobacter psychrophilus</name>
    <dbReference type="NCBI Taxonomy" id="1826909"/>
    <lineage>
        <taxon>Bacteria</taxon>
        <taxon>Pseudomonadati</taxon>
        <taxon>Bacteroidota</taxon>
        <taxon>Sphingobacteriia</taxon>
        <taxon>Sphingobacteriales</taxon>
        <taxon>Sphingobacteriaceae</taxon>
        <taxon>Pedobacter</taxon>
    </lineage>
</organism>
<dbReference type="InterPro" id="IPR048958">
    <property type="entry name" value="Polysacc_lyase_14"/>
</dbReference>
<sequence length="300" mass="32980">MKQNLKTAAVVCLLAATGTMSSCKKDVKVLSNDSTTSPRAIYDTIDEKFNSFANGAYYYEGSYISKFGNNSSNNWFYDRTYISNPTGNASLRIKLMPMATEGASGVLGRTNIIPRNIYHVSYRVKFSANMDLAEGGKLGVGLGMGPVLSGENNGVKPNVNGSQGGSARLMWKRDGANWKLKPYLYYTNMPVDSKGKYYGTNIVYTNVYPSSGSISRDTWYTVDMTATSNTGTSNNGTINIKINGTTVLYNNQIYWGNNSPDQSNGIIKAVMFDTFRGGNDSTWESNSNDSYIYYDDIIVN</sequence>
<dbReference type="PANTHER" id="PTHR40124:SF1">
    <property type="entry name" value="DISAGGREGATASE RELATED REPEAT PROTEIN"/>
    <property type="match status" value="1"/>
</dbReference>
<dbReference type="OrthoDB" id="1329056at2"/>
<name>A0A179DMF4_9SPHI</name>
<gene>
    <name evidence="2" type="ORF">A5893_00890</name>
</gene>
<protein>
    <recommendedName>
        <fullName evidence="1">Polysaccharide lyase 14 domain-containing protein</fullName>
    </recommendedName>
</protein>
<dbReference type="Gene3D" id="2.60.120.200">
    <property type="match status" value="1"/>
</dbReference>
<reference evidence="2 3" key="2">
    <citation type="submission" date="2016-06" db="EMBL/GenBank/DDBJ databases">
        <title>Pedobacter psychrophilus sp. nov., isolated from Antarctic fragmentary rock.</title>
        <authorList>
            <person name="Svec P."/>
        </authorList>
    </citation>
    <scope>NUCLEOTIDE SEQUENCE [LARGE SCALE GENOMIC DNA]</scope>
    <source>
        <strain evidence="2 3">CCM 8644</strain>
    </source>
</reference>
<evidence type="ECO:0000259" key="1">
    <source>
        <dbReference type="Pfam" id="PF21294"/>
    </source>
</evidence>
<accession>A0A179DMF4</accession>
<dbReference type="EMBL" id="LWHJ01000011">
    <property type="protein sequence ID" value="OAQ41699.1"/>
    <property type="molecule type" value="Genomic_DNA"/>
</dbReference>
<dbReference type="PANTHER" id="PTHR40124">
    <property type="match status" value="1"/>
</dbReference>
<dbReference type="Proteomes" id="UP000078459">
    <property type="component" value="Unassembled WGS sequence"/>
</dbReference>
<dbReference type="RefSeq" id="WP_068820730.1">
    <property type="nucleotide sequence ID" value="NZ_LWHJ01000011.1"/>
</dbReference>
<dbReference type="PROSITE" id="PS51257">
    <property type="entry name" value="PROKAR_LIPOPROTEIN"/>
    <property type="match status" value="1"/>
</dbReference>
<dbReference type="Pfam" id="PF21294">
    <property type="entry name" value="Polysacc_lyase_14"/>
    <property type="match status" value="1"/>
</dbReference>
<evidence type="ECO:0000313" key="3">
    <source>
        <dbReference type="Proteomes" id="UP000078459"/>
    </source>
</evidence>
<feature type="domain" description="Polysaccharide lyase 14" evidence="1">
    <location>
        <begin position="118"/>
        <end position="296"/>
    </location>
</feature>
<evidence type="ECO:0000313" key="2">
    <source>
        <dbReference type="EMBL" id="OAQ41699.1"/>
    </source>
</evidence>
<reference evidence="2 3" key="1">
    <citation type="submission" date="2016-04" db="EMBL/GenBank/DDBJ databases">
        <authorList>
            <person name="Evans L.H."/>
            <person name="Alamgir A."/>
            <person name="Owens N."/>
            <person name="Weber N.D."/>
            <person name="Virtaneva K."/>
            <person name="Barbian K."/>
            <person name="Babar A."/>
            <person name="Rosenke K."/>
        </authorList>
    </citation>
    <scope>NUCLEOTIDE SEQUENCE [LARGE SCALE GENOMIC DNA]</scope>
    <source>
        <strain evidence="2 3">CCM 8644</strain>
    </source>
</reference>
<dbReference type="STRING" id="1826909.A5893_00890"/>
<proteinExistence type="predicted"/>